<keyword evidence="1" id="KW-0812">Transmembrane</keyword>
<reference evidence="2 3" key="1">
    <citation type="submission" date="2018-07" db="EMBL/GenBank/DDBJ databases">
        <title>Section-level genome sequencing of Aspergillus section Nigri to investigate inter- and intra-species variation.</title>
        <authorList>
            <consortium name="DOE Joint Genome Institute"/>
            <person name="Vesth T.C."/>
            <person name="Nybo J.L."/>
            <person name="Theobald S."/>
            <person name="Frisvad J.C."/>
            <person name="Larsen T.O."/>
            <person name="Nielsen K.F."/>
            <person name="Hoof J.B."/>
            <person name="Brandl J."/>
            <person name="Salamov A."/>
            <person name="Riley R."/>
            <person name="Gladden J.M."/>
            <person name="Phatale P."/>
            <person name="Nielsen M.T."/>
            <person name="Lyhne E.K."/>
            <person name="Kogle M.E."/>
            <person name="Strasser K."/>
            <person name="McDonnell E."/>
            <person name="Barry K."/>
            <person name="Clum A."/>
            <person name="Chen C."/>
            <person name="Nolan M."/>
            <person name="Sandor L."/>
            <person name="Kuo A."/>
            <person name="Lipzen A."/>
            <person name="Hainaut M."/>
            <person name="Drula E."/>
            <person name="Tsang A."/>
            <person name="Magnuson J.K."/>
            <person name="Henrissat B."/>
            <person name="Wiebenga A."/>
            <person name="Simmons B.A."/>
            <person name="Makela M.R."/>
            <person name="De vries R.P."/>
            <person name="Grigoriev I.V."/>
            <person name="Mortensen U.H."/>
            <person name="Baker S.E."/>
            <person name="Andersen M.R."/>
        </authorList>
    </citation>
    <scope>NUCLEOTIDE SEQUENCE [LARGE SCALE GENOMIC DNA]</scope>
    <source>
        <strain evidence="2 3">ATCC 13157</strain>
    </source>
</reference>
<organism evidence="2 3">
    <name type="scientific">Aspergillus phoenicis ATCC 13157</name>
    <dbReference type="NCBI Taxonomy" id="1353007"/>
    <lineage>
        <taxon>Eukaryota</taxon>
        <taxon>Fungi</taxon>
        <taxon>Dikarya</taxon>
        <taxon>Ascomycota</taxon>
        <taxon>Pezizomycotina</taxon>
        <taxon>Eurotiomycetes</taxon>
        <taxon>Eurotiomycetidae</taxon>
        <taxon>Eurotiales</taxon>
        <taxon>Aspergillaceae</taxon>
        <taxon>Aspergillus</taxon>
    </lineage>
</organism>
<dbReference type="Proteomes" id="UP000254937">
    <property type="component" value="Unassembled WGS sequence"/>
</dbReference>
<evidence type="ECO:0000313" key="3">
    <source>
        <dbReference type="Proteomes" id="UP000254937"/>
    </source>
</evidence>
<keyword evidence="1" id="KW-0472">Membrane</keyword>
<dbReference type="AlphaFoldDB" id="A0A370P7T1"/>
<evidence type="ECO:0000313" key="2">
    <source>
        <dbReference type="EMBL" id="RDK38064.1"/>
    </source>
</evidence>
<feature type="transmembrane region" description="Helical" evidence="1">
    <location>
        <begin position="24"/>
        <end position="45"/>
    </location>
</feature>
<sequence>MYFQVLTELSVGYGSDPISHIVPFWLDVFSIRHTCLWYTFFLVLFPRGSFVSRLLTNSTAYVL</sequence>
<proteinExistence type="predicted"/>
<keyword evidence="3" id="KW-1185">Reference proteome</keyword>
<protein>
    <submittedName>
        <fullName evidence="2">Uncharacterized protein</fullName>
    </submittedName>
</protein>
<keyword evidence="1" id="KW-1133">Transmembrane helix</keyword>
<accession>A0A370P7T1</accession>
<name>A0A370P7T1_ASPPH</name>
<evidence type="ECO:0000256" key="1">
    <source>
        <dbReference type="SAM" id="Phobius"/>
    </source>
</evidence>
<gene>
    <name evidence="2" type="ORF">M752DRAFT_80579</name>
</gene>
<dbReference type="EMBL" id="KZ851866">
    <property type="protein sequence ID" value="RDK38064.1"/>
    <property type="molecule type" value="Genomic_DNA"/>
</dbReference>